<name>A0ABR1Y8H8_9PEZI</name>
<dbReference type="InterPro" id="IPR047183">
    <property type="entry name" value="GDO-like"/>
</dbReference>
<reference evidence="5 6" key="1">
    <citation type="submission" date="2024-04" db="EMBL/GenBank/DDBJ databases">
        <title>Phyllosticta paracitricarpa is synonymous to the EU quarantine fungus P. citricarpa based on phylogenomic analyses.</title>
        <authorList>
            <consortium name="Lawrence Berkeley National Laboratory"/>
            <person name="Van Ingen-Buijs V.A."/>
            <person name="Van Westerhoven A.C."/>
            <person name="Haridas S."/>
            <person name="Skiadas P."/>
            <person name="Martin F."/>
            <person name="Groenewald J.Z."/>
            <person name="Crous P.W."/>
            <person name="Seidl M.F."/>
        </authorList>
    </citation>
    <scope>NUCLEOTIDE SEQUENCE [LARGE SCALE GENOMIC DNA]</scope>
    <source>
        <strain evidence="5 6">CBS 123374</strain>
    </source>
</reference>
<evidence type="ECO:0000259" key="4">
    <source>
        <dbReference type="Pfam" id="PF07883"/>
    </source>
</evidence>
<feature type="region of interest" description="Disordered" evidence="3">
    <location>
        <begin position="18"/>
        <end position="57"/>
    </location>
</feature>
<dbReference type="InterPro" id="IPR011051">
    <property type="entry name" value="RmlC_Cupin_sf"/>
</dbReference>
<proteinExistence type="predicted"/>
<organism evidence="5 6">
    <name type="scientific">Phyllosticta capitalensis</name>
    <dbReference type="NCBI Taxonomy" id="121624"/>
    <lineage>
        <taxon>Eukaryota</taxon>
        <taxon>Fungi</taxon>
        <taxon>Dikarya</taxon>
        <taxon>Ascomycota</taxon>
        <taxon>Pezizomycotina</taxon>
        <taxon>Dothideomycetes</taxon>
        <taxon>Dothideomycetes incertae sedis</taxon>
        <taxon>Botryosphaeriales</taxon>
        <taxon>Phyllostictaceae</taxon>
        <taxon>Phyllosticta</taxon>
    </lineage>
</organism>
<keyword evidence="6" id="KW-1185">Reference proteome</keyword>
<dbReference type="SUPFAM" id="SSF51182">
    <property type="entry name" value="RmlC-like cupins"/>
    <property type="match status" value="1"/>
</dbReference>
<protein>
    <submittedName>
        <fullName evidence="5">Gentisate 1,2-dioxygenase</fullName>
    </submittedName>
</protein>
<dbReference type="EMBL" id="JBBWRZ010000015">
    <property type="protein sequence ID" value="KAK8222620.1"/>
    <property type="molecule type" value="Genomic_DNA"/>
</dbReference>
<evidence type="ECO:0000256" key="3">
    <source>
        <dbReference type="SAM" id="MobiDB-lite"/>
    </source>
</evidence>
<dbReference type="PANTHER" id="PTHR41517">
    <property type="entry name" value="1,2-DIOXYGENASE PROTEIN-RELATED"/>
    <property type="match status" value="1"/>
</dbReference>
<evidence type="ECO:0000313" key="5">
    <source>
        <dbReference type="EMBL" id="KAK8222620.1"/>
    </source>
</evidence>
<accession>A0ABR1Y8H8</accession>
<dbReference type="InterPro" id="IPR014710">
    <property type="entry name" value="RmlC-like_jellyroll"/>
</dbReference>
<dbReference type="Pfam" id="PF07883">
    <property type="entry name" value="Cupin_2"/>
    <property type="match status" value="1"/>
</dbReference>
<feature type="domain" description="Cupin type-2" evidence="4">
    <location>
        <begin position="305"/>
        <end position="363"/>
    </location>
</feature>
<evidence type="ECO:0000313" key="6">
    <source>
        <dbReference type="Proteomes" id="UP001492380"/>
    </source>
</evidence>
<comment type="caution">
    <text evidence="5">The sequence shown here is derived from an EMBL/GenBank/DDBJ whole genome shotgun (WGS) entry which is preliminary data.</text>
</comment>
<dbReference type="Gene3D" id="2.60.120.10">
    <property type="entry name" value="Jelly Rolls"/>
    <property type="match status" value="1"/>
</dbReference>
<feature type="compositionally biased region" description="Polar residues" evidence="3">
    <location>
        <begin position="27"/>
        <end position="39"/>
    </location>
</feature>
<keyword evidence="2" id="KW-0560">Oxidoreductase</keyword>
<dbReference type="PANTHER" id="PTHR41517:SF1">
    <property type="entry name" value="CUPIN"/>
    <property type="match status" value="1"/>
</dbReference>
<evidence type="ECO:0000256" key="2">
    <source>
        <dbReference type="ARBA" id="ARBA00023002"/>
    </source>
</evidence>
<dbReference type="Proteomes" id="UP001492380">
    <property type="component" value="Unassembled WGS sequence"/>
</dbReference>
<dbReference type="CDD" id="cd02216">
    <property type="entry name" value="cupin_GDO-like_N"/>
    <property type="match status" value="1"/>
</dbReference>
<gene>
    <name evidence="5" type="ORF">HDK90DRAFT_422992</name>
</gene>
<dbReference type="InterPro" id="IPR013096">
    <property type="entry name" value="Cupin_2"/>
</dbReference>
<evidence type="ECO:0000256" key="1">
    <source>
        <dbReference type="ARBA" id="ARBA00022964"/>
    </source>
</evidence>
<sequence length="401" mass="44033">MATTAALPVADLPLHAKTTTATSASTNGARINGTKSTNPAFAATEPPHQSPSTPDSSAYNALLSSLPRTHTAPLWEQMAALNPRLPAPKTVPHIWRYADVRPQLLTAGEVVPEEKAERRVLMFVNPGDGGEGRPPYTTDTLYAGLQLVNPGEVAPAHRHVAVATRFVIEAPAPSSSSSCPETAFTAIQGRRIPMARHDLIVTPRWTWHDHGNRGGSPVVWLDGLDLPSFQRVPVHFVEHWKENRYPAEEASRDECAWVVPWERMKGLLDSAARVGSREKSYVERRYTAPSSNTEISRVLGAMAARLAPGHRSPLKRETASAVWHVVHGSGWTEVDGARMRWTAGDTFAVPAWVEWRHGNDAEDNGEAAEAVYLYRFDDVPMLKALGWYRTDADDVEALADE</sequence>
<keyword evidence="1" id="KW-0223">Dioxygenase</keyword>